<reference evidence="5" key="1">
    <citation type="submission" date="2021-01" db="EMBL/GenBank/DDBJ databases">
        <title>Whole genome shotgun sequence of Actinocatenispora rupis NBRC 107355.</title>
        <authorList>
            <person name="Komaki H."/>
            <person name="Tamura T."/>
        </authorList>
    </citation>
    <scope>NUCLEOTIDE SEQUENCE</scope>
    <source>
        <strain evidence="5">NBRC 107355</strain>
    </source>
</reference>
<dbReference type="Proteomes" id="UP000612808">
    <property type="component" value="Unassembled WGS sequence"/>
</dbReference>
<keyword evidence="1 2" id="KW-0238">DNA-binding</keyword>
<name>A0A8J3J491_9ACTN</name>
<dbReference type="PANTHER" id="PTHR30055:SF231">
    <property type="entry name" value="TRANSCRIPTIONAL REGULATORY PROTEIN (PROBABLY DEOR-FAMILY)-RELATED"/>
    <property type="match status" value="1"/>
</dbReference>
<evidence type="ECO:0000259" key="4">
    <source>
        <dbReference type="PROSITE" id="PS50977"/>
    </source>
</evidence>
<evidence type="ECO:0000256" key="2">
    <source>
        <dbReference type="PROSITE-ProRule" id="PRU00335"/>
    </source>
</evidence>
<feature type="domain" description="HTH tetR-type" evidence="4">
    <location>
        <begin position="17"/>
        <end position="77"/>
    </location>
</feature>
<gene>
    <name evidence="5" type="ORF">Aru02nite_00370</name>
</gene>
<feature type="DNA-binding region" description="H-T-H motif" evidence="2">
    <location>
        <begin position="40"/>
        <end position="59"/>
    </location>
</feature>
<feature type="region of interest" description="Disordered" evidence="3">
    <location>
        <begin position="1"/>
        <end position="20"/>
    </location>
</feature>
<evidence type="ECO:0000256" key="1">
    <source>
        <dbReference type="ARBA" id="ARBA00023125"/>
    </source>
</evidence>
<dbReference type="Pfam" id="PF00440">
    <property type="entry name" value="TetR_N"/>
    <property type="match status" value="1"/>
</dbReference>
<proteinExistence type="predicted"/>
<dbReference type="Gene3D" id="1.10.357.10">
    <property type="entry name" value="Tetracycline Repressor, domain 2"/>
    <property type="match status" value="1"/>
</dbReference>
<evidence type="ECO:0000313" key="6">
    <source>
        <dbReference type="Proteomes" id="UP000612808"/>
    </source>
</evidence>
<evidence type="ECO:0000313" key="5">
    <source>
        <dbReference type="EMBL" id="GID09148.1"/>
    </source>
</evidence>
<evidence type="ECO:0000256" key="3">
    <source>
        <dbReference type="SAM" id="MobiDB-lite"/>
    </source>
</evidence>
<dbReference type="Pfam" id="PF17940">
    <property type="entry name" value="TetR_C_31"/>
    <property type="match status" value="1"/>
</dbReference>
<dbReference type="PROSITE" id="PS50977">
    <property type="entry name" value="HTH_TETR_2"/>
    <property type="match status" value="1"/>
</dbReference>
<dbReference type="SUPFAM" id="SSF46689">
    <property type="entry name" value="Homeodomain-like"/>
    <property type="match status" value="1"/>
</dbReference>
<protein>
    <submittedName>
        <fullName evidence="5">TetR family transcriptional regulator</fullName>
    </submittedName>
</protein>
<dbReference type="RefSeq" id="WP_203653887.1">
    <property type="nucleotide sequence ID" value="NZ_BAAAZM010000031.1"/>
</dbReference>
<dbReference type="EMBL" id="BOMB01000001">
    <property type="protein sequence ID" value="GID09148.1"/>
    <property type="molecule type" value="Genomic_DNA"/>
</dbReference>
<dbReference type="InterPro" id="IPR001647">
    <property type="entry name" value="HTH_TetR"/>
</dbReference>
<dbReference type="GO" id="GO:0003700">
    <property type="term" value="F:DNA-binding transcription factor activity"/>
    <property type="evidence" value="ECO:0007669"/>
    <property type="project" value="TreeGrafter"/>
</dbReference>
<comment type="caution">
    <text evidence="5">The sequence shown here is derived from an EMBL/GenBank/DDBJ whole genome shotgun (WGS) entry which is preliminary data.</text>
</comment>
<dbReference type="GO" id="GO:0000976">
    <property type="term" value="F:transcription cis-regulatory region binding"/>
    <property type="evidence" value="ECO:0007669"/>
    <property type="project" value="TreeGrafter"/>
</dbReference>
<organism evidence="5 6">
    <name type="scientific">Actinocatenispora rupis</name>
    <dbReference type="NCBI Taxonomy" id="519421"/>
    <lineage>
        <taxon>Bacteria</taxon>
        <taxon>Bacillati</taxon>
        <taxon>Actinomycetota</taxon>
        <taxon>Actinomycetes</taxon>
        <taxon>Micromonosporales</taxon>
        <taxon>Micromonosporaceae</taxon>
        <taxon>Actinocatenispora</taxon>
    </lineage>
</organism>
<dbReference type="PANTHER" id="PTHR30055">
    <property type="entry name" value="HTH-TYPE TRANSCRIPTIONAL REGULATOR RUTR"/>
    <property type="match status" value="1"/>
</dbReference>
<dbReference type="InterPro" id="IPR050109">
    <property type="entry name" value="HTH-type_TetR-like_transc_reg"/>
</dbReference>
<sequence>MTTNPRSPANRRGPTDPGRRDRLVEATIAVIAERGLDGLTHRAVASAAGVPLGSTTYHLGSRDELLATALRAAAEAYNRRLREFLDGLPADADLAAALADMITHDVGPHRDRTIVEYELYLAALRRPALRPAATAWMSDITALIARRTDPVTARAVTAAIDGLLLESLVADPTPTRADLLPVLRRILP</sequence>
<keyword evidence="6" id="KW-1185">Reference proteome</keyword>
<dbReference type="InterPro" id="IPR041583">
    <property type="entry name" value="TetR_C_31"/>
</dbReference>
<dbReference type="AlphaFoldDB" id="A0A8J3J491"/>
<accession>A0A8J3J491</accession>
<dbReference type="InterPro" id="IPR009057">
    <property type="entry name" value="Homeodomain-like_sf"/>
</dbReference>